<gene>
    <name evidence="1" type="ordered locus">RC1_3916</name>
</gene>
<dbReference type="InterPro" id="IPR007428">
    <property type="entry name" value="MlaA"/>
</dbReference>
<dbReference type="HOGENOM" id="CLU_052028_0_0_5"/>
<dbReference type="PROSITE" id="PS51257">
    <property type="entry name" value="PROKAR_LIPOPROTEIN"/>
    <property type="match status" value="1"/>
</dbReference>
<sequence length="432" mass="47659">MRLFSLLLVLGLAGGCAGSPEPPPAPAAPIPDYDYPIGNPWAATVLGTPPAMRAPEDPDLSPARRGLTVFPDRTIPDGFWYQDRLRYSELLQPGPAPLVFVVAGTGADDRARHMLALAQGLYRAGVHVVLLPSPTHPNFIIAGSSTMLPGRAETDAADLYRIMRLVDARLRKDHRITGYSLTGYSLGAWHAAFVAHLDERERAFGFDRVLLINPPLSLYRSIQRIDEMLLRGLPDGIDGLNTFLDRAVARLTAVTGTDALDFNDPDFTFDTYARLRPDDDRVATAIGLSFRLSAANLIFTADVMRGGGYIFPAGRPFRTVTPMSDYFAVAIRTSLLDYFEDIYADYYLQQNPGLTRADLLDQTSLRVIGPWLEANPRVWLMTNADDVILAPGDLEELRRLFGSRSRIYPNGGHMGNLQHRAVMAFITSYLAP</sequence>
<organism evidence="1 2">
    <name type="scientific">Rhodospirillum centenum (strain ATCC 51521 / SW)</name>
    <dbReference type="NCBI Taxonomy" id="414684"/>
    <lineage>
        <taxon>Bacteria</taxon>
        <taxon>Pseudomonadati</taxon>
        <taxon>Pseudomonadota</taxon>
        <taxon>Alphaproteobacteria</taxon>
        <taxon>Rhodospirillales</taxon>
        <taxon>Rhodospirillaceae</taxon>
        <taxon>Rhodospirillum</taxon>
    </lineage>
</organism>
<proteinExistence type="predicted"/>
<accession>B6IY84</accession>
<evidence type="ECO:0000313" key="2">
    <source>
        <dbReference type="Proteomes" id="UP000001591"/>
    </source>
</evidence>
<dbReference type="PANTHER" id="PTHR30035:SF1">
    <property type="entry name" value="AB HYDROLASE-1 DOMAIN-CONTAINING PROTEIN"/>
    <property type="match status" value="1"/>
</dbReference>
<dbReference type="AlphaFoldDB" id="B6IY84"/>
<name>B6IY84_RHOCS</name>
<dbReference type="GO" id="GO:0016020">
    <property type="term" value="C:membrane"/>
    <property type="evidence" value="ECO:0007669"/>
    <property type="project" value="InterPro"/>
</dbReference>
<dbReference type="EMBL" id="CP000613">
    <property type="protein sequence ID" value="ACJ01258.1"/>
    <property type="molecule type" value="Genomic_DNA"/>
</dbReference>
<dbReference type="Gene3D" id="3.40.50.1820">
    <property type="entry name" value="alpha/beta hydrolase"/>
    <property type="match status" value="1"/>
</dbReference>
<dbReference type="STRING" id="414684.RC1_3916"/>
<keyword evidence="2" id="KW-1185">Reference proteome</keyword>
<dbReference type="InterPro" id="IPR029058">
    <property type="entry name" value="AB_hydrolase_fold"/>
</dbReference>
<dbReference type="RefSeq" id="WP_012569031.1">
    <property type="nucleotide sequence ID" value="NC_011420.2"/>
</dbReference>
<dbReference type="Proteomes" id="UP000001591">
    <property type="component" value="Chromosome"/>
</dbReference>
<protein>
    <submittedName>
        <fullName evidence="1">Uncharacterized protein</fullName>
    </submittedName>
</protein>
<reference evidence="1 2" key="1">
    <citation type="journal article" date="2010" name="BMC Genomics">
        <title>Metabolic flexibility revealed in the genome of the cyst-forming alpha-1 proteobacterium Rhodospirillum centenum.</title>
        <authorList>
            <person name="Lu Y.K."/>
            <person name="Marden J."/>
            <person name="Han M."/>
            <person name="Swingley W.D."/>
            <person name="Mastrian S.D."/>
            <person name="Chowdhury S.R."/>
            <person name="Hao J."/>
            <person name="Helmy T."/>
            <person name="Kim S."/>
            <person name="Kurdoglu A.A."/>
            <person name="Matthies H.J."/>
            <person name="Rollo D."/>
            <person name="Stothard P."/>
            <person name="Blankenship R.E."/>
            <person name="Bauer C.E."/>
            <person name="Touchman J.W."/>
        </authorList>
    </citation>
    <scope>NUCLEOTIDE SEQUENCE [LARGE SCALE GENOMIC DNA]</scope>
    <source>
        <strain evidence="2">ATCC 51521 / SW</strain>
    </source>
</reference>
<dbReference type="OrthoDB" id="7328659at2"/>
<evidence type="ECO:0000313" key="1">
    <source>
        <dbReference type="EMBL" id="ACJ01258.1"/>
    </source>
</evidence>
<dbReference type="SUPFAM" id="SSF53474">
    <property type="entry name" value="alpha/beta-Hydrolases"/>
    <property type="match status" value="1"/>
</dbReference>
<dbReference type="PANTHER" id="PTHR30035">
    <property type="entry name" value="LIPOPROTEIN VACJ-RELATED"/>
    <property type="match status" value="1"/>
</dbReference>
<dbReference type="eggNOG" id="COG1073">
    <property type="taxonomic scope" value="Bacteria"/>
</dbReference>
<dbReference type="KEGG" id="rce:RC1_3916"/>